<feature type="transmembrane region" description="Helical" evidence="5">
    <location>
        <begin position="129"/>
        <end position="148"/>
    </location>
</feature>
<keyword evidence="5" id="KW-0256">Endoplasmic reticulum</keyword>
<sequence length="372" mass="40331">MSSSKRESREDDVVEMKKALATGNVKQDSPASNSMNKVSILSLGDYFTPRRAECSVSRIAQFVVSGKQFNMNFLLLGIQSTVCVACVSLVKKLGIISFRSFDMKDAKAWFPISFLLVSVIYTGSKSLQYLSIPVYTIFKNLTIILIAYGEVIWFGGRVTGLTLISFFFMVLSSVIAAWADIGDALAAGDPAVIEGSSWGLSTMTGVVSKLNVGYFWMLVLAMRKRIKVTGFSDWDSMFYNNLLSIPVLAVFSLIVENWSHTNLVHNFPEETRNFLLFAIAFSGAAAVGISYTTAWCVRVTSSTTYSMVGALNKLPVAASGMIFFGDAVTVGSVSAVGVGFFAGLVYAIAKNNQKKAEAANQSPGVLPLTRKP</sequence>
<proteinExistence type="inferred from homology"/>
<dbReference type="InterPro" id="IPR050186">
    <property type="entry name" value="TPT_transporter"/>
</dbReference>
<feature type="transmembrane region" description="Helical" evidence="5">
    <location>
        <begin position="304"/>
        <end position="324"/>
    </location>
</feature>
<keyword evidence="5" id="KW-0813">Transport</keyword>
<dbReference type="SUPFAM" id="SSF103481">
    <property type="entry name" value="Multidrug resistance efflux transporter EmrE"/>
    <property type="match status" value="1"/>
</dbReference>
<reference evidence="6" key="1">
    <citation type="submission" date="2022-07" db="EMBL/GenBank/DDBJ databases">
        <title>Genome Sequence of Physisporinus lineatus.</title>
        <authorList>
            <person name="Buettner E."/>
        </authorList>
    </citation>
    <scope>NUCLEOTIDE SEQUENCE</scope>
    <source>
        <strain evidence="6">VT162</strain>
    </source>
</reference>
<keyword evidence="3 5" id="KW-1133">Transmembrane helix</keyword>
<gene>
    <name evidence="6" type="ORF">NLI96_g8372</name>
</gene>
<evidence type="ECO:0000313" key="6">
    <source>
        <dbReference type="EMBL" id="KAJ3480406.1"/>
    </source>
</evidence>
<feature type="transmembrane region" description="Helical" evidence="5">
    <location>
        <begin position="238"/>
        <end position="255"/>
    </location>
</feature>
<dbReference type="EMBL" id="JANAWD010000377">
    <property type="protein sequence ID" value="KAJ3480406.1"/>
    <property type="molecule type" value="Genomic_DNA"/>
</dbReference>
<organism evidence="6 7">
    <name type="scientific">Meripilus lineatus</name>
    <dbReference type="NCBI Taxonomy" id="2056292"/>
    <lineage>
        <taxon>Eukaryota</taxon>
        <taxon>Fungi</taxon>
        <taxon>Dikarya</taxon>
        <taxon>Basidiomycota</taxon>
        <taxon>Agaricomycotina</taxon>
        <taxon>Agaricomycetes</taxon>
        <taxon>Polyporales</taxon>
        <taxon>Meripilaceae</taxon>
        <taxon>Meripilus</taxon>
    </lineage>
</organism>
<dbReference type="GO" id="GO:0030659">
    <property type="term" value="C:cytoplasmic vesicle membrane"/>
    <property type="evidence" value="ECO:0007669"/>
    <property type="project" value="UniProtKB-SubCell"/>
</dbReference>
<dbReference type="NCBIfam" id="TIGR00803">
    <property type="entry name" value="nst"/>
    <property type="match status" value="1"/>
</dbReference>
<dbReference type="Proteomes" id="UP001212997">
    <property type="component" value="Unassembled WGS sequence"/>
</dbReference>
<feature type="transmembrane region" description="Helical" evidence="5">
    <location>
        <begin position="275"/>
        <end position="297"/>
    </location>
</feature>
<name>A0AAD5YGC5_9APHY</name>
<protein>
    <recommendedName>
        <fullName evidence="5">GDP-mannose transporter</fullName>
        <shortName evidence="5">GMT</shortName>
    </recommendedName>
</protein>
<keyword evidence="4 5" id="KW-0472">Membrane</keyword>
<feature type="transmembrane region" description="Helical" evidence="5">
    <location>
        <begin position="198"/>
        <end position="217"/>
    </location>
</feature>
<dbReference type="PANTHER" id="PTHR11132">
    <property type="entry name" value="SOLUTE CARRIER FAMILY 35"/>
    <property type="match status" value="1"/>
</dbReference>
<dbReference type="GO" id="GO:0005789">
    <property type="term" value="C:endoplasmic reticulum membrane"/>
    <property type="evidence" value="ECO:0007669"/>
    <property type="project" value="UniProtKB-SubCell"/>
</dbReference>
<comment type="subcellular location">
    <subcellularLocation>
        <location evidence="5">Golgi apparatus membrane</location>
        <topology evidence="5">Multi-pass membrane protein</topology>
    </subcellularLocation>
    <subcellularLocation>
        <location evidence="5">Cytoplasmic vesicle membrane</location>
        <topology evidence="5">Multi-pass membrane protein</topology>
    </subcellularLocation>
    <subcellularLocation>
        <location evidence="5">Endoplasmic reticulum membrane</location>
        <topology evidence="5">Multi-pass membrane protein</topology>
    </subcellularLocation>
    <subcellularLocation>
        <location evidence="1">Membrane</location>
        <topology evidence="1">Multi-pass membrane protein</topology>
    </subcellularLocation>
</comment>
<evidence type="ECO:0000256" key="5">
    <source>
        <dbReference type="RuleBase" id="RU367097"/>
    </source>
</evidence>
<feature type="transmembrane region" description="Helical" evidence="5">
    <location>
        <begin position="160"/>
        <end position="178"/>
    </location>
</feature>
<comment type="similarity">
    <text evidence="5">Belongs to the TPT transporter family. SLC35D subfamily.</text>
</comment>
<dbReference type="InterPro" id="IPR037185">
    <property type="entry name" value="EmrE-like"/>
</dbReference>
<evidence type="ECO:0000256" key="1">
    <source>
        <dbReference type="ARBA" id="ARBA00004141"/>
    </source>
</evidence>
<comment type="subunit">
    <text evidence="5">Homooligomer.</text>
</comment>
<keyword evidence="5" id="KW-0968">Cytoplasmic vesicle</keyword>
<comment type="function">
    <text evidence="5">Involved in the import of GDP-mannose from the cytoplasm into the Golgi lumen.</text>
</comment>
<dbReference type="AlphaFoldDB" id="A0AAD5YGC5"/>
<keyword evidence="5" id="KW-0762">Sugar transport</keyword>
<evidence type="ECO:0000256" key="4">
    <source>
        <dbReference type="ARBA" id="ARBA00023136"/>
    </source>
</evidence>
<keyword evidence="2 5" id="KW-0812">Transmembrane</keyword>
<evidence type="ECO:0000256" key="3">
    <source>
        <dbReference type="ARBA" id="ARBA00022989"/>
    </source>
</evidence>
<keyword evidence="7" id="KW-1185">Reference proteome</keyword>
<accession>A0AAD5YGC5</accession>
<feature type="transmembrane region" description="Helical" evidence="5">
    <location>
        <begin position="106"/>
        <end position="123"/>
    </location>
</feature>
<keyword evidence="5" id="KW-0333">Golgi apparatus</keyword>
<feature type="transmembrane region" description="Helical" evidence="5">
    <location>
        <begin position="330"/>
        <end position="349"/>
    </location>
</feature>
<comment type="caution">
    <text evidence="6">The sequence shown here is derived from an EMBL/GenBank/DDBJ whole genome shotgun (WGS) entry which is preliminary data.</text>
</comment>
<dbReference type="GO" id="GO:0000139">
    <property type="term" value="C:Golgi membrane"/>
    <property type="evidence" value="ECO:0007669"/>
    <property type="project" value="UniProtKB-SubCell"/>
</dbReference>
<evidence type="ECO:0000313" key="7">
    <source>
        <dbReference type="Proteomes" id="UP001212997"/>
    </source>
</evidence>
<evidence type="ECO:0000256" key="2">
    <source>
        <dbReference type="ARBA" id="ARBA00022692"/>
    </source>
</evidence>